<dbReference type="STRING" id="1129793.GPLA_3028"/>
<dbReference type="EMBL" id="BAER01000076">
    <property type="protein sequence ID" value="GAC33921.1"/>
    <property type="molecule type" value="Genomic_DNA"/>
</dbReference>
<accession>K6ZCV8</accession>
<gene>
    <name evidence="2" type="ORF">GPLA_3028</name>
</gene>
<organism evidence="2 3">
    <name type="scientific">Paraglaciecola polaris LMG 21857</name>
    <dbReference type="NCBI Taxonomy" id="1129793"/>
    <lineage>
        <taxon>Bacteria</taxon>
        <taxon>Pseudomonadati</taxon>
        <taxon>Pseudomonadota</taxon>
        <taxon>Gammaproteobacteria</taxon>
        <taxon>Alteromonadales</taxon>
        <taxon>Alteromonadaceae</taxon>
        <taxon>Paraglaciecola</taxon>
    </lineage>
</organism>
<keyword evidence="3" id="KW-1185">Reference proteome</keyword>
<feature type="region of interest" description="Disordered" evidence="1">
    <location>
        <begin position="1"/>
        <end position="22"/>
    </location>
</feature>
<reference evidence="3" key="1">
    <citation type="journal article" date="2014" name="Environ. Microbiol.">
        <title>Comparative genomics of the marine bacterial genus Glaciecola reveals the high degree of genomic diversity and genomic characteristic for cold adaptation.</title>
        <authorList>
            <person name="Qin Q.L."/>
            <person name="Xie B.B."/>
            <person name="Yu Y."/>
            <person name="Shu Y.L."/>
            <person name="Rong J.C."/>
            <person name="Zhang Y.J."/>
            <person name="Zhao D.L."/>
            <person name="Chen X.L."/>
            <person name="Zhang X.Y."/>
            <person name="Chen B."/>
            <person name="Zhou B.C."/>
            <person name="Zhang Y.Z."/>
        </authorList>
    </citation>
    <scope>NUCLEOTIDE SEQUENCE [LARGE SCALE GENOMIC DNA]</scope>
    <source>
        <strain evidence="3">LMG 21857</strain>
    </source>
</reference>
<dbReference type="AlphaFoldDB" id="K6ZCV8"/>
<protein>
    <submittedName>
        <fullName evidence="2">Uncharacterized protein</fullName>
    </submittedName>
</protein>
<proteinExistence type="predicted"/>
<sequence length="38" mass="4155">MLEQRGKQKACLGGSGSEFQPPSTLRRIDAVHLPLAVY</sequence>
<evidence type="ECO:0000313" key="3">
    <source>
        <dbReference type="Proteomes" id="UP000006322"/>
    </source>
</evidence>
<evidence type="ECO:0000313" key="2">
    <source>
        <dbReference type="EMBL" id="GAC33921.1"/>
    </source>
</evidence>
<evidence type="ECO:0000256" key="1">
    <source>
        <dbReference type="SAM" id="MobiDB-lite"/>
    </source>
</evidence>
<name>K6ZCV8_9ALTE</name>
<dbReference type="Proteomes" id="UP000006322">
    <property type="component" value="Unassembled WGS sequence"/>
</dbReference>
<comment type="caution">
    <text evidence="2">The sequence shown here is derived from an EMBL/GenBank/DDBJ whole genome shotgun (WGS) entry which is preliminary data.</text>
</comment>